<dbReference type="AlphaFoldDB" id="A0A2P2IYL6"/>
<accession>A0A2P2IYL6</accession>
<proteinExistence type="predicted"/>
<reference evidence="1" key="1">
    <citation type="submission" date="2018-02" db="EMBL/GenBank/DDBJ databases">
        <title>Rhizophora mucronata_Transcriptome.</title>
        <authorList>
            <person name="Meera S.P."/>
            <person name="Sreeshan A."/>
            <person name="Augustine A."/>
        </authorList>
    </citation>
    <scope>NUCLEOTIDE SEQUENCE</scope>
    <source>
        <tissue evidence="1">Leaf</tissue>
    </source>
</reference>
<organism evidence="1">
    <name type="scientific">Rhizophora mucronata</name>
    <name type="common">Asiatic mangrove</name>
    <dbReference type="NCBI Taxonomy" id="61149"/>
    <lineage>
        <taxon>Eukaryota</taxon>
        <taxon>Viridiplantae</taxon>
        <taxon>Streptophyta</taxon>
        <taxon>Embryophyta</taxon>
        <taxon>Tracheophyta</taxon>
        <taxon>Spermatophyta</taxon>
        <taxon>Magnoliopsida</taxon>
        <taxon>eudicotyledons</taxon>
        <taxon>Gunneridae</taxon>
        <taxon>Pentapetalae</taxon>
        <taxon>rosids</taxon>
        <taxon>fabids</taxon>
        <taxon>Malpighiales</taxon>
        <taxon>Rhizophoraceae</taxon>
        <taxon>Rhizophora</taxon>
    </lineage>
</organism>
<protein>
    <submittedName>
        <fullName evidence="1">Uncharacterized protein</fullName>
    </submittedName>
</protein>
<name>A0A2P2IYL6_RHIMU</name>
<sequence length="31" mass="3584">MSNHWSNFSLHQTNKLSTAYIFITRISESGI</sequence>
<evidence type="ECO:0000313" key="1">
    <source>
        <dbReference type="EMBL" id="MBW86290.1"/>
    </source>
</evidence>
<dbReference type="EMBL" id="GGEC01005807">
    <property type="protein sequence ID" value="MBW86290.1"/>
    <property type="molecule type" value="Transcribed_RNA"/>
</dbReference>